<dbReference type="Gene3D" id="3.40.50.1820">
    <property type="entry name" value="alpha/beta hydrolase"/>
    <property type="match status" value="1"/>
</dbReference>
<keyword evidence="14" id="KW-0443">Lipid metabolism</keyword>
<gene>
    <name evidence="18" type="ORF">CONCODRAFT_43996</name>
</gene>
<evidence type="ECO:0000256" key="14">
    <source>
        <dbReference type="ARBA" id="ARBA00023098"/>
    </source>
</evidence>
<dbReference type="GO" id="GO:0004620">
    <property type="term" value="F:phospholipase activity"/>
    <property type="evidence" value="ECO:0007669"/>
    <property type="project" value="TreeGrafter"/>
</dbReference>
<evidence type="ECO:0000256" key="2">
    <source>
        <dbReference type="ARBA" id="ARBA00004270"/>
    </source>
</evidence>
<dbReference type="GO" id="GO:0006660">
    <property type="term" value="P:phosphatidylserine catabolic process"/>
    <property type="evidence" value="ECO:0007669"/>
    <property type="project" value="TreeGrafter"/>
</dbReference>
<keyword evidence="19" id="KW-1185">Reference proteome</keyword>
<keyword evidence="15" id="KW-0472">Membrane</keyword>
<dbReference type="InterPro" id="IPR029058">
    <property type="entry name" value="AB_hydrolase_fold"/>
</dbReference>
<proteinExistence type="inferred from homology"/>
<evidence type="ECO:0000256" key="17">
    <source>
        <dbReference type="ARBA" id="ARBA00029828"/>
    </source>
</evidence>
<evidence type="ECO:0000256" key="16">
    <source>
        <dbReference type="ARBA" id="ARBA00023180"/>
    </source>
</evidence>
<evidence type="ECO:0000256" key="12">
    <source>
        <dbReference type="ARBA" id="ARBA00022989"/>
    </source>
</evidence>
<dbReference type="GO" id="GO:0004806">
    <property type="term" value="F:triacylglycerol lipase activity"/>
    <property type="evidence" value="ECO:0007669"/>
    <property type="project" value="UniProtKB-EC"/>
</dbReference>
<dbReference type="PANTHER" id="PTHR47175:SF2">
    <property type="entry name" value="LIPASE ATG15-RELATED"/>
    <property type="match status" value="1"/>
</dbReference>
<evidence type="ECO:0000256" key="3">
    <source>
        <dbReference type="ARBA" id="ARBA00004343"/>
    </source>
</evidence>
<comment type="catalytic activity">
    <reaction evidence="1">
        <text>a triacylglycerol + H2O = a diacylglycerol + a fatty acid + H(+)</text>
        <dbReference type="Rhea" id="RHEA:12044"/>
        <dbReference type="ChEBI" id="CHEBI:15377"/>
        <dbReference type="ChEBI" id="CHEBI:15378"/>
        <dbReference type="ChEBI" id="CHEBI:17855"/>
        <dbReference type="ChEBI" id="CHEBI:18035"/>
        <dbReference type="ChEBI" id="CHEBI:28868"/>
        <dbReference type="EC" id="3.1.1.3"/>
    </reaction>
</comment>
<keyword evidence="9 18" id="KW-0378">Hydrolase</keyword>
<keyword evidence="11" id="KW-0735">Signal-anchor</keyword>
<dbReference type="STRING" id="796925.A0A137NTV6"/>
<evidence type="ECO:0000256" key="1">
    <source>
        <dbReference type="ARBA" id="ARBA00001024"/>
    </source>
</evidence>
<comment type="similarity">
    <text evidence="4">Belongs to the AB hydrolase superfamily. Lipase family.</text>
</comment>
<evidence type="ECO:0000313" key="18">
    <source>
        <dbReference type="EMBL" id="KXN66169.1"/>
    </source>
</evidence>
<evidence type="ECO:0000256" key="11">
    <source>
        <dbReference type="ARBA" id="ARBA00022968"/>
    </source>
</evidence>
<evidence type="ECO:0000256" key="4">
    <source>
        <dbReference type="ARBA" id="ARBA00010701"/>
    </source>
</evidence>
<evidence type="ECO:0000256" key="9">
    <source>
        <dbReference type="ARBA" id="ARBA00022801"/>
    </source>
</evidence>
<dbReference type="GO" id="GO:0034496">
    <property type="term" value="P:multivesicular body membrane disassembly"/>
    <property type="evidence" value="ECO:0007669"/>
    <property type="project" value="TreeGrafter"/>
</dbReference>
<dbReference type="GO" id="GO:0005775">
    <property type="term" value="C:vacuolar lumen"/>
    <property type="evidence" value="ECO:0007669"/>
    <property type="project" value="TreeGrafter"/>
</dbReference>
<keyword evidence="7" id="KW-0812">Transmembrane</keyword>
<evidence type="ECO:0000256" key="8">
    <source>
        <dbReference type="ARBA" id="ARBA00022753"/>
    </source>
</evidence>
<evidence type="ECO:0000256" key="10">
    <source>
        <dbReference type="ARBA" id="ARBA00022963"/>
    </source>
</evidence>
<dbReference type="AlphaFoldDB" id="A0A137NTV6"/>
<sequence length="292" mass="32319">MAGHAYKPQPKKPWKDLDPGWNVNASFGWDDDRIRGYVFGNAENTKLIVAIKGTTFNFLGFTKSFMGGMFSPIGRNDRKMDNIMFSCCCGAISGNWRPVCSCGRGTNLCKQSCLEEHAVGETTYYHGAMLIYNALIQKYPKSKISFTGHSLGGALASLMGLTTNLPAFTFEAPGDLLYAQRAKLTEDYKAKNLAPPILHFGNNADPIYTGTCNGKMSLCYLGGYGMDSKCHTGLKCTFDTKEGKDWSPSLIHHRLPNVINNILEDWAEGSDDTKLSCSFEEDCQDCEAWKFI</sequence>
<evidence type="ECO:0000256" key="15">
    <source>
        <dbReference type="ARBA" id="ARBA00023136"/>
    </source>
</evidence>
<dbReference type="OrthoDB" id="58570at2759"/>
<dbReference type="GO" id="GO:0032585">
    <property type="term" value="C:multivesicular body membrane"/>
    <property type="evidence" value="ECO:0007669"/>
    <property type="project" value="UniProtKB-SubCell"/>
</dbReference>
<dbReference type="SUPFAM" id="SSF53474">
    <property type="entry name" value="alpha/beta-Hydrolases"/>
    <property type="match status" value="1"/>
</dbReference>
<keyword evidence="10" id="KW-0442">Lipid degradation</keyword>
<dbReference type="GO" id="GO:0034727">
    <property type="term" value="P:piecemeal microautophagy of the nucleus"/>
    <property type="evidence" value="ECO:0007669"/>
    <property type="project" value="TreeGrafter"/>
</dbReference>
<organism evidence="18 19">
    <name type="scientific">Conidiobolus coronatus (strain ATCC 28846 / CBS 209.66 / NRRL 28638)</name>
    <name type="common">Delacroixia coronata</name>
    <dbReference type="NCBI Taxonomy" id="796925"/>
    <lineage>
        <taxon>Eukaryota</taxon>
        <taxon>Fungi</taxon>
        <taxon>Fungi incertae sedis</taxon>
        <taxon>Zoopagomycota</taxon>
        <taxon>Entomophthoromycotina</taxon>
        <taxon>Entomophthoromycetes</taxon>
        <taxon>Entomophthorales</taxon>
        <taxon>Ancylistaceae</taxon>
        <taxon>Conidiobolus</taxon>
    </lineage>
</organism>
<dbReference type="OMA" id="YKCDQGC"/>
<keyword evidence="13" id="KW-0072">Autophagy</keyword>
<dbReference type="GO" id="GO:0046461">
    <property type="term" value="P:neutral lipid catabolic process"/>
    <property type="evidence" value="ECO:0007669"/>
    <property type="project" value="TreeGrafter"/>
</dbReference>
<dbReference type="EMBL" id="KQ964758">
    <property type="protein sequence ID" value="KXN66169.1"/>
    <property type="molecule type" value="Genomic_DNA"/>
</dbReference>
<dbReference type="InterPro" id="IPR050805">
    <property type="entry name" value="ATG15_Lipase"/>
</dbReference>
<keyword evidence="8" id="KW-0967">Endosome</keyword>
<reference evidence="18 19" key="1">
    <citation type="journal article" date="2015" name="Genome Biol. Evol.">
        <title>Phylogenomic analyses indicate that early fungi evolved digesting cell walls of algal ancestors of land plants.</title>
        <authorList>
            <person name="Chang Y."/>
            <person name="Wang S."/>
            <person name="Sekimoto S."/>
            <person name="Aerts A.L."/>
            <person name="Choi C."/>
            <person name="Clum A."/>
            <person name="LaButti K.M."/>
            <person name="Lindquist E.A."/>
            <person name="Yee Ngan C."/>
            <person name="Ohm R.A."/>
            <person name="Salamov A.A."/>
            <person name="Grigoriev I.V."/>
            <person name="Spatafora J.W."/>
            <person name="Berbee M.L."/>
        </authorList>
    </citation>
    <scope>NUCLEOTIDE SEQUENCE [LARGE SCALE GENOMIC DNA]</scope>
    <source>
        <strain evidence="18 19">NRRL 28638</strain>
    </source>
</reference>
<evidence type="ECO:0000256" key="7">
    <source>
        <dbReference type="ARBA" id="ARBA00022692"/>
    </source>
</evidence>
<evidence type="ECO:0000256" key="6">
    <source>
        <dbReference type="ARBA" id="ARBA00013279"/>
    </source>
</evidence>
<name>A0A137NTV6_CONC2</name>
<dbReference type="EC" id="3.1.1.3" evidence="6"/>
<keyword evidence="16" id="KW-0325">Glycoprotein</keyword>
<dbReference type="Proteomes" id="UP000070444">
    <property type="component" value="Unassembled WGS sequence"/>
</dbReference>
<comment type="subunit">
    <text evidence="5">Binds to both phosphatidylinositol (PI) and phosphatidylinositol 3,5-bisphosphate (PIP2).</text>
</comment>
<accession>A0A137NTV6</accession>
<evidence type="ECO:0000256" key="13">
    <source>
        <dbReference type="ARBA" id="ARBA00023006"/>
    </source>
</evidence>
<evidence type="ECO:0000313" key="19">
    <source>
        <dbReference type="Proteomes" id="UP000070444"/>
    </source>
</evidence>
<dbReference type="Pfam" id="PF26363">
    <property type="entry name" value="Phospholipase-like"/>
    <property type="match status" value="1"/>
</dbReference>
<dbReference type="PANTHER" id="PTHR47175">
    <property type="entry name" value="LIPASE ATG15-RELATED"/>
    <property type="match status" value="1"/>
</dbReference>
<keyword evidence="12" id="KW-1133">Transmembrane helix</keyword>
<protein>
    <recommendedName>
        <fullName evidence="6">triacylglycerol lipase</fullName>
        <ecNumber evidence="6">3.1.1.3</ecNumber>
    </recommendedName>
    <alternativeName>
        <fullName evidence="17">Autophagy-related protein 15</fullName>
    </alternativeName>
</protein>
<evidence type="ECO:0000256" key="5">
    <source>
        <dbReference type="ARBA" id="ARBA00011137"/>
    </source>
</evidence>
<comment type="subcellular location">
    <subcellularLocation>
        <location evidence="3">Endosome</location>
        <location evidence="3">Multivesicular body membrane</location>
        <topology evidence="3">Single-pass type II membrane protein</topology>
    </subcellularLocation>
    <subcellularLocation>
        <location evidence="2">Prevacuolar compartment membrane</location>
        <topology evidence="2">Single-pass type II membrane protein</topology>
    </subcellularLocation>
</comment>